<protein>
    <submittedName>
        <fullName evidence="2">Uncharacterized protein</fullName>
    </submittedName>
</protein>
<sequence length="1288" mass="143069">MATSNATSIGFSPFPQTPKPHSTPFCNTYNPPRDVEKNVPSSRKGKLLGSIKALSLRRRQTVGSDTSNPRTLSKRKSAWELFSRRQRPSASGSSGDDHVSQASHPRPVSASAGKTSEDKGKISSLIFSYRAYKNIPTTPRRRQSLSDIFGRVTHKVSAKYTTLSRTTSHREFLSSLADPFLSSFNSETKVKPPAKDTHSINPHNHKTVLSLHLPGASLDGMSFTEPVECVADGEGSIAKLYGAKQAEEPLELCNQNIQAPEKVREEGGDSPVIVTIREVGTNDPIDSTESKPESKSTSEENDRPRTPGLLCALIESNCGRSDTGCSNMELSPCPSPEKYQPMEAVDFLGEDCLDPTSRKASQLYTCGEGTIFEPSSFRDQRPSIQVREVDPSFDTKDFNPAFYNKREEIKTPHRDTASTSSLEALIENAKAKQNLRLTLAKITKNLHVHSSEDTTLEQDDSETWKAIAVGNNILRETKPYSRRKRISSCEERVETGSFENKVLEESIHFRTPPEPFRFNSFSPKRLTPRHVQLDLAETERKVLSKADSSPINKHRATSPEKASTCRPDIKPPMAENNLCTSMPTFIDFPKTRYSAEHVVECISKAEAIAKLIHHPRRGAHAQFCTYDPICGLIKVFPNWAPIPSLKELKKSGHEIIWLPIERSLSSRNHSVVESSSSSMPMSDSPAWLSYHHEDDCNLEPSEVSPIEQSWSRAEDLGYSKELMKSDAKHPLNDDLLFLEQLAAESTNTECSEELNETMDFTKELLSECFVRGKNKLETDFLAQSTTGSKPGCSSLNYNEPSNVIVEQDSLLQDELCPFETEVSSDFARSFLGSQFSDSPRGSLSREETQRIFREIMGEEEREIFLKPHCNDGPESNKTWFDLAKEYKATHPSRDSSGHDMPGLIKTSESFKTWFDLELGYKDSQTRRRVSTEYSGSCGSVSGSAVEDHASAKVLDEEKTLESKDDGIHITDLPPQSQEAIEEVPSGKTEDTMLNSISDANFEREEHQTGVRSDHQTAPSYVESTNDHTTLSQCLPPLFGEAERVLPLRLKGDQQKNVEIQQRLGSRIDEMIINLQAKEGTRTTSGFSYASGFKFSSFGDKLRRNTESGSSNTGDENAGQENARGNLRFGAFDPVRVRPKGPREIPLEELNSGTRTRQCSKSDQNKVSVLVDAFQNYSVQAACQKTSRPTSPTLARSQTVVRHKVSQSLTRHSSLSMNENENRASSKPGKLSMRAVSSFLGSDSSVSSEADTEKSSAFGDNLKRYASIGRATDGTEVDERSMRDNALYG</sequence>
<feature type="region of interest" description="Disordered" evidence="1">
    <location>
        <begin position="1008"/>
        <end position="1028"/>
    </location>
</feature>
<gene>
    <name evidence="2" type="ORF">HYFRA_00001333</name>
</gene>
<feature type="region of interest" description="Disordered" evidence="1">
    <location>
        <begin position="1099"/>
        <end position="1124"/>
    </location>
</feature>
<feature type="compositionally biased region" description="Low complexity" evidence="1">
    <location>
        <begin position="1236"/>
        <end position="1247"/>
    </location>
</feature>
<proteinExistence type="predicted"/>
<evidence type="ECO:0000313" key="3">
    <source>
        <dbReference type="Proteomes" id="UP000696280"/>
    </source>
</evidence>
<keyword evidence="3" id="KW-1185">Reference proteome</keyword>
<accession>A0A9N9PXK6</accession>
<feature type="compositionally biased region" description="Basic and acidic residues" evidence="1">
    <location>
        <begin position="288"/>
        <end position="305"/>
    </location>
</feature>
<dbReference type="EMBL" id="CAJVRL010000092">
    <property type="protein sequence ID" value="CAG8959435.1"/>
    <property type="molecule type" value="Genomic_DNA"/>
</dbReference>
<feature type="compositionally biased region" description="Polar residues" evidence="1">
    <location>
        <begin position="1204"/>
        <end position="1224"/>
    </location>
</feature>
<dbReference type="Proteomes" id="UP000696280">
    <property type="component" value="Unassembled WGS sequence"/>
</dbReference>
<name>A0A9N9PXK6_9HELO</name>
<reference evidence="2" key="1">
    <citation type="submission" date="2021-07" db="EMBL/GenBank/DDBJ databases">
        <authorList>
            <person name="Durling M."/>
        </authorList>
    </citation>
    <scope>NUCLEOTIDE SEQUENCE</scope>
</reference>
<feature type="region of interest" description="Disordered" evidence="1">
    <location>
        <begin position="1204"/>
        <end position="1288"/>
    </location>
</feature>
<feature type="region of interest" description="Disordered" evidence="1">
    <location>
        <begin position="276"/>
        <end position="306"/>
    </location>
</feature>
<feature type="region of interest" description="Disordered" evidence="1">
    <location>
        <begin position="542"/>
        <end position="569"/>
    </location>
</feature>
<comment type="caution">
    <text evidence="2">The sequence shown here is derived from an EMBL/GenBank/DDBJ whole genome shotgun (WGS) entry which is preliminary data.</text>
</comment>
<feature type="compositionally biased region" description="Polar residues" evidence="1">
    <location>
        <begin position="61"/>
        <end position="71"/>
    </location>
</feature>
<feature type="region of interest" description="Disordered" evidence="1">
    <location>
        <begin position="1"/>
        <end position="117"/>
    </location>
</feature>
<dbReference type="OrthoDB" id="3565440at2759"/>
<organism evidence="2 3">
    <name type="scientific">Hymenoscyphus fraxineus</name>
    <dbReference type="NCBI Taxonomy" id="746836"/>
    <lineage>
        <taxon>Eukaryota</taxon>
        <taxon>Fungi</taxon>
        <taxon>Dikarya</taxon>
        <taxon>Ascomycota</taxon>
        <taxon>Pezizomycotina</taxon>
        <taxon>Leotiomycetes</taxon>
        <taxon>Helotiales</taxon>
        <taxon>Helotiaceae</taxon>
        <taxon>Hymenoscyphus</taxon>
    </lineage>
</organism>
<feature type="compositionally biased region" description="Polar residues" evidence="1">
    <location>
        <begin position="1015"/>
        <end position="1028"/>
    </location>
</feature>
<feature type="compositionally biased region" description="Polar residues" evidence="1">
    <location>
        <begin position="1"/>
        <end position="10"/>
    </location>
</feature>
<evidence type="ECO:0000313" key="2">
    <source>
        <dbReference type="EMBL" id="CAG8959435.1"/>
    </source>
</evidence>
<evidence type="ECO:0000256" key="1">
    <source>
        <dbReference type="SAM" id="MobiDB-lite"/>
    </source>
</evidence>